<proteinExistence type="predicted"/>
<dbReference type="InterPro" id="IPR045176">
    <property type="entry name" value="Got1"/>
</dbReference>
<dbReference type="KEGG" id="vnx:VNE69_07193"/>
<evidence type="ECO:0000313" key="2">
    <source>
        <dbReference type="EMBL" id="WUR04127.1"/>
    </source>
</evidence>
<protein>
    <submittedName>
        <fullName evidence="2">GOT1-like family protein</fullName>
    </submittedName>
</protein>
<dbReference type="EMBL" id="CP142732">
    <property type="protein sequence ID" value="WUR04127.1"/>
    <property type="molecule type" value="Genomic_DNA"/>
</dbReference>
<keyword evidence="1" id="KW-0812">Transmembrane</keyword>
<sequence length="116" mass="13033">MNLKETGVVVILIGMFIFASGFILLMDKALMICGNILVSLGIIILSRSHLFNMLHMDKIQGVVMFIIGFFFILKGLTLLGFILEVFGLIVLLRQSIPSFRTILRGLIFGRVINKFK</sequence>
<dbReference type="RefSeq" id="XP_065330272.1">
    <property type="nucleotide sequence ID" value="XM_065474200.1"/>
</dbReference>
<dbReference type="GeneID" id="90541949"/>
<evidence type="ECO:0000256" key="1">
    <source>
        <dbReference type="SAM" id="Phobius"/>
    </source>
</evidence>
<keyword evidence="1" id="KW-0472">Membrane</keyword>
<dbReference type="AlphaFoldDB" id="A0AAX4JE82"/>
<feature type="transmembrane region" description="Helical" evidence="1">
    <location>
        <begin position="6"/>
        <end position="25"/>
    </location>
</feature>
<evidence type="ECO:0000313" key="3">
    <source>
        <dbReference type="Proteomes" id="UP001334084"/>
    </source>
</evidence>
<feature type="transmembrane region" description="Helical" evidence="1">
    <location>
        <begin position="62"/>
        <end position="92"/>
    </location>
</feature>
<dbReference type="Proteomes" id="UP001334084">
    <property type="component" value="Chromosome 7"/>
</dbReference>
<accession>A0AAX4JE82</accession>
<dbReference type="PANTHER" id="PTHR21493">
    <property type="entry name" value="CGI-141-RELATED/LIPASE CONTAINING PROTEIN"/>
    <property type="match status" value="1"/>
</dbReference>
<reference evidence="2" key="1">
    <citation type="journal article" date="2024" name="BMC Genomics">
        <title>Functional annotation of a divergent genome using sequence and structure-based similarity.</title>
        <authorList>
            <person name="Svedberg D."/>
            <person name="Winiger R.R."/>
            <person name="Berg A."/>
            <person name="Sharma H."/>
            <person name="Tellgren-Roth C."/>
            <person name="Debrunner-Vossbrinck B.A."/>
            <person name="Vossbrinck C.R."/>
            <person name="Barandun J."/>
        </authorList>
    </citation>
    <scope>NUCLEOTIDE SEQUENCE</scope>
    <source>
        <strain evidence="2">Illinois isolate</strain>
    </source>
</reference>
<organism evidence="2 3">
    <name type="scientific">Vairimorpha necatrix</name>
    <dbReference type="NCBI Taxonomy" id="6039"/>
    <lineage>
        <taxon>Eukaryota</taxon>
        <taxon>Fungi</taxon>
        <taxon>Fungi incertae sedis</taxon>
        <taxon>Microsporidia</taxon>
        <taxon>Nosematidae</taxon>
        <taxon>Vairimorpha</taxon>
    </lineage>
</organism>
<feature type="transmembrane region" description="Helical" evidence="1">
    <location>
        <begin position="32"/>
        <end position="50"/>
    </location>
</feature>
<keyword evidence="3" id="KW-1185">Reference proteome</keyword>
<dbReference type="GO" id="GO:0006888">
    <property type="term" value="P:endoplasmic reticulum to Golgi vesicle-mediated transport"/>
    <property type="evidence" value="ECO:0007669"/>
    <property type="project" value="InterPro"/>
</dbReference>
<name>A0AAX4JE82_9MICR</name>
<dbReference type="GO" id="GO:0005829">
    <property type="term" value="C:cytosol"/>
    <property type="evidence" value="ECO:0007669"/>
    <property type="project" value="GOC"/>
</dbReference>
<keyword evidence="1" id="KW-1133">Transmembrane helix</keyword>
<dbReference type="GO" id="GO:0042147">
    <property type="term" value="P:retrograde transport, endosome to Golgi"/>
    <property type="evidence" value="ECO:0007669"/>
    <property type="project" value="InterPro"/>
</dbReference>
<gene>
    <name evidence="2" type="ORF">VNE69_07193</name>
</gene>
<dbReference type="PANTHER" id="PTHR21493:SF9">
    <property type="entry name" value="GOLGI TRANSPORT PROTEIN 1-RELATED"/>
    <property type="match status" value="1"/>
</dbReference>